<dbReference type="Gene3D" id="1.10.400.20">
    <property type="entry name" value="putative tagatose 6-phosphate kinase domain like"/>
    <property type="match status" value="1"/>
</dbReference>
<dbReference type="RefSeq" id="WP_342758448.1">
    <property type="nucleotide sequence ID" value="NZ_CP146256.1"/>
</dbReference>
<comment type="pathway">
    <text evidence="1">Carbohydrate metabolism.</text>
</comment>
<evidence type="ECO:0000256" key="1">
    <source>
        <dbReference type="ARBA" id="ARBA00005007"/>
    </source>
</evidence>
<dbReference type="PANTHER" id="PTHR32502:SF2">
    <property type="entry name" value="D-TAGATOSE-1,6-BISPHOSPHATE ALDOLASE SUBUNIT KBAZ"/>
    <property type="match status" value="1"/>
</dbReference>
<dbReference type="PIRSF" id="PIRSF009264">
    <property type="entry name" value="TagBP_ald_AgaZ"/>
    <property type="match status" value="1"/>
</dbReference>
<dbReference type="PANTHER" id="PTHR32502">
    <property type="entry name" value="N-ACETYLGALACTOSAMINE PERMEASE II COMPONENT-RELATED"/>
    <property type="match status" value="1"/>
</dbReference>
<dbReference type="EMBL" id="CP146256">
    <property type="protein sequence ID" value="XAH74870.1"/>
    <property type="molecule type" value="Genomic_DNA"/>
</dbReference>
<name>A0ABZ3EZL8_9FIRM</name>
<sequence>MKDSIRYMIERRSAGVPCGIASFCTANELVIEAVLEQAKKNGDVALIEATANQVNQFGGYTGMKPIDFKRFVYQIADKIYFPKENIILGGDHLGPLIWTGENEGVAMEKSKELVRQFVKAGYKKIHLDTSMRLASDSIDEKLSDEVIARRGAELYKVCEEAYQELLKENPSEARPVYIIGSEVPIPGGAQEEEESITVTKPQDVENTLEVYRKEFEKAGIDKAFENVIGIVVQPGVEFGDAEIFHYDRYNAKELCDSVKKYEGIVLEGHSTDYQSPQNLRMMVEDGIAILKVGPALTFALREGLFALSRIEEELITREKRANFIDVLEDVMVSNPENWKKHYHGSEKELQIKRKYSFSDRCRYYFAQPEIIKSMEKLFDNLDSVEIPLSLLQQYMPLQYIKVRDKKLNMKARELAKDNIKMLIEDYNYAVRPGHIIGGIFV</sequence>
<dbReference type="SUPFAM" id="SSF51569">
    <property type="entry name" value="Aldolase"/>
    <property type="match status" value="1"/>
</dbReference>
<protein>
    <submittedName>
        <fullName evidence="2">Class II D-tagatose-bisphosphate aldolase, non-catalytic subunit</fullName>
    </submittedName>
</protein>
<accession>A0ABZ3EZL8</accession>
<organism evidence="2 3">
    <name type="scientific">Kineothrix sedimenti</name>
    <dbReference type="NCBI Taxonomy" id="3123317"/>
    <lineage>
        <taxon>Bacteria</taxon>
        <taxon>Bacillati</taxon>
        <taxon>Bacillota</taxon>
        <taxon>Clostridia</taxon>
        <taxon>Lachnospirales</taxon>
        <taxon>Lachnospiraceae</taxon>
        <taxon>Kineothrix</taxon>
    </lineage>
</organism>
<proteinExistence type="predicted"/>
<dbReference type="Gene3D" id="3.20.20.70">
    <property type="entry name" value="Aldolase class I"/>
    <property type="match status" value="1"/>
</dbReference>
<gene>
    <name evidence="2" type="ORF">V6984_03635</name>
</gene>
<evidence type="ECO:0000313" key="2">
    <source>
        <dbReference type="EMBL" id="XAH74870.1"/>
    </source>
</evidence>
<dbReference type="Proteomes" id="UP001451571">
    <property type="component" value="Chromosome"/>
</dbReference>
<dbReference type="InterPro" id="IPR050303">
    <property type="entry name" value="GatZ_KbaZ_carbometab"/>
</dbReference>
<evidence type="ECO:0000313" key="3">
    <source>
        <dbReference type="Proteomes" id="UP001451571"/>
    </source>
</evidence>
<reference evidence="2 3" key="1">
    <citation type="submission" date="2024-02" db="EMBL/GenBank/DDBJ databases">
        <title>Bacterial strain from lacustrine sediment.</title>
        <authorList>
            <person name="Petit C."/>
            <person name="Fadhlaoui K."/>
        </authorList>
    </citation>
    <scope>NUCLEOTIDE SEQUENCE [LARGE SCALE GENOMIC DNA]</scope>
    <source>
        <strain evidence="2 3">IPX-CK</strain>
    </source>
</reference>
<dbReference type="Pfam" id="PF08013">
    <property type="entry name" value="GatZ_KbaZ-like"/>
    <property type="match status" value="1"/>
</dbReference>
<dbReference type="InterPro" id="IPR012062">
    <property type="entry name" value="GatZ/KbaZ-like"/>
</dbReference>
<keyword evidence="3" id="KW-1185">Reference proteome</keyword>
<dbReference type="InterPro" id="IPR013785">
    <property type="entry name" value="Aldolase_TIM"/>
</dbReference>